<accession>A0A117M6R2</accession>
<keyword evidence="6 7" id="KW-0472">Membrane</keyword>
<dbReference type="GO" id="GO:0016780">
    <property type="term" value="F:phosphotransferase activity, for other substituted phosphate groups"/>
    <property type="evidence" value="ECO:0007669"/>
    <property type="project" value="TreeGrafter"/>
</dbReference>
<evidence type="ECO:0000256" key="7">
    <source>
        <dbReference type="SAM" id="Phobius"/>
    </source>
</evidence>
<evidence type="ECO:0000259" key="8">
    <source>
        <dbReference type="Pfam" id="PF02397"/>
    </source>
</evidence>
<feature type="transmembrane region" description="Helical" evidence="7">
    <location>
        <begin position="48"/>
        <end position="65"/>
    </location>
</feature>
<dbReference type="Proteomes" id="UP000053467">
    <property type="component" value="Unassembled WGS sequence"/>
</dbReference>
<protein>
    <recommendedName>
        <fullName evidence="8">Bacterial sugar transferase domain-containing protein</fullName>
    </recommendedName>
</protein>
<evidence type="ECO:0000256" key="1">
    <source>
        <dbReference type="ARBA" id="ARBA00004141"/>
    </source>
</evidence>
<dbReference type="NCBIfam" id="TIGR03025">
    <property type="entry name" value="EPS_sugtrans"/>
    <property type="match status" value="1"/>
</dbReference>
<dbReference type="Pfam" id="PF02397">
    <property type="entry name" value="Bac_transf"/>
    <property type="match status" value="1"/>
</dbReference>
<feature type="transmembrane region" description="Helical" evidence="7">
    <location>
        <begin position="110"/>
        <end position="127"/>
    </location>
</feature>
<gene>
    <name evidence="9" type="ORF">XE03_0785</name>
</gene>
<keyword evidence="5 7" id="KW-1133">Transmembrane helix</keyword>
<comment type="similarity">
    <text evidence="2">Belongs to the bacterial sugar transferase family.</text>
</comment>
<name>A0A117M6R2_UNCT6</name>
<feature type="transmembrane region" description="Helical" evidence="7">
    <location>
        <begin position="86"/>
        <end position="104"/>
    </location>
</feature>
<dbReference type="Pfam" id="PF13727">
    <property type="entry name" value="CoA_binding_3"/>
    <property type="match status" value="1"/>
</dbReference>
<evidence type="ECO:0000313" key="9">
    <source>
        <dbReference type="EMBL" id="KUK87387.1"/>
    </source>
</evidence>
<feature type="transmembrane region" description="Helical" evidence="7">
    <location>
        <begin position="274"/>
        <end position="297"/>
    </location>
</feature>
<sequence length="460" mass="55569">MFYKKKIDSEKIYTLIFDLLITVFSFWFSFFLRSLIIWKGEEFRYNPQYYNIVFLLILFVWFFLYSRIKEEDVFKGIYFRKEFFEVVVNNFYGTLFLFTFIFLIKGFIISRVFIIIFILLNTSLLLFERRILYNYRLKKVREGKNVFKIVLIGDGNYFEKMKEQIEKNIDWGIRILKILKLDDLKNDILNELKSMHIDGLFISSEKENLEDFNEQITNIVESGIKVFLNIDPLFNPKRFFLYIEKFKEFNFIEMTTLRSEIYQKLQIKYFLDKIFAFLFLILLSPIFLIVSTVVLILNGKPIFFVQERVGMNGEIFKIIKFRTMEKDAEERKILLKKKNQMNGPVFKMEKDPRITPFGRFLRKYSIDELPQLINILKGEMSFVGPRPPLPSEVKEYDFWHRRRLSFKPGLTCLWQISGRNNIDFVEWMKKDLEYIDNWSLLYDFIIILKTVPEVLKGNGW</sequence>
<organism evidence="9 10">
    <name type="scientific">candidate division TA06 bacterium 34_109</name>
    <dbReference type="NCBI Taxonomy" id="1635277"/>
    <lineage>
        <taxon>Bacteria</taxon>
        <taxon>Bacteria division TA06</taxon>
    </lineage>
</organism>
<evidence type="ECO:0000256" key="6">
    <source>
        <dbReference type="ARBA" id="ARBA00023136"/>
    </source>
</evidence>
<feature type="transmembrane region" description="Helical" evidence="7">
    <location>
        <begin position="12"/>
        <end position="36"/>
    </location>
</feature>
<dbReference type="InterPro" id="IPR003362">
    <property type="entry name" value="Bact_transf"/>
</dbReference>
<dbReference type="PANTHER" id="PTHR30576:SF10">
    <property type="entry name" value="SLL5057 PROTEIN"/>
    <property type="match status" value="1"/>
</dbReference>
<dbReference type="PANTHER" id="PTHR30576">
    <property type="entry name" value="COLANIC BIOSYNTHESIS UDP-GLUCOSE LIPID CARRIER TRANSFERASE"/>
    <property type="match status" value="1"/>
</dbReference>
<comment type="subcellular location">
    <subcellularLocation>
        <location evidence="1">Membrane</location>
        <topology evidence="1">Multi-pass membrane protein</topology>
    </subcellularLocation>
</comment>
<evidence type="ECO:0000256" key="2">
    <source>
        <dbReference type="ARBA" id="ARBA00006464"/>
    </source>
</evidence>
<evidence type="ECO:0000256" key="3">
    <source>
        <dbReference type="ARBA" id="ARBA00022679"/>
    </source>
</evidence>
<dbReference type="InterPro" id="IPR017475">
    <property type="entry name" value="EPS_sugar_tfrase"/>
</dbReference>
<dbReference type="EMBL" id="LGGX01000005">
    <property type="protein sequence ID" value="KUK87387.1"/>
    <property type="molecule type" value="Genomic_DNA"/>
</dbReference>
<keyword evidence="4 7" id="KW-0812">Transmembrane</keyword>
<feature type="domain" description="Bacterial sugar transferase" evidence="8">
    <location>
        <begin position="268"/>
        <end position="456"/>
    </location>
</feature>
<dbReference type="AlphaFoldDB" id="A0A117M6R2"/>
<evidence type="ECO:0000256" key="5">
    <source>
        <dbReference type="ARBA" id="ARBA00022989"/>
    </source>
</evidence>
<evidence type="ECO:0000313" key="10">
    <source>
        <dbReference type="Proteomes" id="UP000053467"/>
    </source>
</evidence>
<dbReference type="GO" id="GO:0016020">
    <property type="term" value="C:membrane"/>
    <property type="evidence" value="ECO:0007669"/>
    <property type="project" value="UniProtKB-SubCell"/>
</dbReference>
<dbReference type="PATRIC" id="fig|1635277.3.peg.1877"/>
<reference evidence="10" key="1">
    <citation type="journal article" date="2015" name="MBio">
        <title>Genome-Resolved Metagenomic Analysis Reveals Roles for Candidate Phyla and Other Microbial Community Members in Biogeochemical Transformations in Oil Reservoirs.</title>
        <authorList>
            <person name="Hu P."/>
            <person name="Tom L."/>
            <person name="Singh A."/>
            <person name="Thomas B.C."/>
            <person name="Baker B.J."/>
            <person name="Piceno Y.M."/>
            <person name="Andersen G.L."/>
            <person name="Banfield J.F."/>
        </authorList>
    </citation>
    <scope>NUCLEOTIDE SEQUENCE [LARGE SCALE GENOMIC DNA]</scope>
</reference>
<keyword evidence="3" id="KW-0808">Transferase</keyword>
<evidence type="ECO:0000256" key="4">
    <source>
        <dbReference type="ARBA" id="ARBA00022692"/>
    </source>
</evidence>
<proteinExistence type="inferred from homology"/>
<comment type="caution">
    <text evidence="9">The sequence shown here is derived from an EMBL/GenBank/DDBJ whole genome shotgun (WGS) entry which is preliminary data.</text>
</comment>